<accession>A0A327Q264</accession>
<name>A0A327Q264_9BACT</name>
<reference evidence="1 2" key="1">
    <citation type="submission" date="2018-06" db="EMBL/GenBank/DDBJ databases">
        <title>Genomic Encyclopedia of Archaeal and Bacterial Type Strains, Phase II (KMG-II): from individual species to whole genera.</title>
        <authorList>
            <person name="Goeker M."/>
        </authorList>
    </citation>
    <scope>NUCLEOTIDE SEQUENCE [LARGE SCALE GENOMIC DNA]</scope>
    <source>
        <strain evidence="1 2">DSM 23857</strain>
    </source>
</reference>
<protein>
    <submittedName>
        <fullName evidence="1">Uncharacterized protein</fullName>
    </submittedName>
</protein>
<evidence type="ECO:0000313" key="2">
    <source>
        <dbReference type="Proteomes" id="UP000249547"/>
    </source>
</evidence>
<dbReference type="AlphaFoldDB" id="A0A327Q264"/>
<sequence>MQKKFCCTRLGIRHEVSREIGMNFRVVKYDAEVRFDKTNLFRFFVTPGYMTEERNVKHLNIKFCPFCGTNLYEFYKADEFINEDPGYF</sequence>
<organism evidence="1 2">
    <name type="scientific">Chitinophaga skermanii</name>
    <dbReference type="NCBI Taxonomy" id="331697"/>
    <lineage>
        <taxon>Bacteria</taxon>
        <taxon>Pseudomonadati</taxon>
        <taxon>Bacteroidota</taxon>
        <taxon>Chitinophagia</taxon>
        <taxon>Chitinophagales</taxon>
        <taxon>Chitinophagaceae</taxon>
        <taxon>Chitinophaga</taxon>
    </lineage>
</organism>
<gene>
    <name evidence="1" type="ORF">LX64_04801</name>
</gene>
<evidence type="ECO:0000313" key="1">
    <source>
        <dbReference type="EMBL" id="RAI98439.1"/>
    </source>
</evidence>
<dbReference type="EMBL" id="QLLL01000012">
    <property type="protein sequence ID" value="RAI98439.1"/>
    <property type="molecule type" value="Genomic_DNA"/>
</dbReference>
<comment type="caution">
    <text evidence="1">The sequence shown here is derived from an EMBL/GenBank/DDBJ whole genome shotgun (WGS) entry which is preliminary data.</text>
</comment>
<dbReference type="Proteomes" id="UP000249547">
    <property type="component" value="Unassembled WGS sequence"/>
</dbReference>
<keyword evidence="2" id="KW-1185">Reference proteome</keyword>
<proteinExistence type="predicted"/>